<dbReference type="RefSeq" id="WP_061496102.1">
    <property type="nucleotide sequence ID" value="NZ_CP010951.1"/>
</dbReference>
<evidence type="ECO:0000256" key="2">
    <source>
        <dbReference type="SAM" id="SignalP"/>
    </source>
</evidence>
<protein>
    <submittedName>
        <fullName evidence="3">Uncharacterized protein</fullName>
    </submittedName>
</protein>
<proteinExistence type="predicted"/>
<keyword evidence="4" id="KW-1185">Reference proteome</keyword>
<sequence length="180" mass="19198">MSKKLVAALLLAGPALVLAQTSAPAKPASQAATIKKRGGQQVPKTAEEATPVDDDPSIKLTPENLETAKQVHTGEMRCELGATVHVTPHKREGFFIVRTGAHRFRMHPVDSRTGAVRLEDPVAGAMWLQLANKSMLMSQKVGRRLADECQSPGQMAVAEALKKNPAPSILDPLPAAATQK</sequence>
<evidence type="ECO:0000313" key="3">
    <source>
        <dbReference type="EMBL" id="AMO22055.1"/>
    </source>
</evidence>
<keyword evidence="2" id="KW-0732">Signal</keyword>
<dbReference type="EMBL" id="CP010951">
    <property type="protein sequence ID" value="AMO22055.1"/>
    <property type="molecule type" value="Genomic_DNA"/>
</dbReference>
<reference evidence="3 4" key="1">
    <citation type="journal article" date="2014" name="Int. J. Syst. Evol. Microbiol.">
        <title>Ramlibacter solisilvae sp. nov., isolated from forest soil, and emended description of the genus Ramlibacter.</title>
        <authorList>
            <person name="Lee H.J."/>
            <person name="Lee S.H."/>
            <person name="Lee S.S."/>
            <person name="Lee J.S."/>
            <person name="Kim Y."/>
            <person name="Kim S.C."/>
            <person name="Jeon C.O."/>
        </authorList>
    </citation>
    <scope>NUCLEOTIDE SEQUENCE [LARGE SCALE GENOMIC DNA]</scope>
    <source>
        <strain evidence="3 4">5-10</strain>
    </source>
</reference>
<evidence type="ECO:0000313" key="4">
    <source>
        <dbReference type="Proteomes" id="UP000070433"/>
    </source>
</evidence>
<evidence type="ECO:0000256" key="1">
    <source>
        <dbReference type="SAM" id="MobiDB-lite"/>
    </source>
</evidence>
<dbReference type="Proteomes" id="UP000070433">
    <property type="component" value="Chromosome"/>
</dbReference>
<feature type="signal peptide" evidence="2">
    <location>
        <begin position="1"/>
        <end position="19"/>
    </location>
</feature>
<dbReference type="OrthoDB" id="5297272at2"/>
<accession>A0A127JQ61</accession>
<feature type="chain" id="PRO_5007449430" evidence="2">
    <location>
        <begin position="20"/>
        <end position="180"/>
    </location>
</feature>
<dbReference type="AlphaFoldDB" id="A0A127JQ61"/>
<organism evidence="3 4">
    <name type="scientific">Ramlibacter tataouinensis</name>
    <dbReference type="NCBI Taxonomy" id="94132"/>
    <lineage>
        <taxon>Bacteria</taxon>
        <taxon>Pseudomonadati</taxon>
        <taxon>Pseudomonadota</taxon>
        <taxon>Betaproteobacteria</taxon>
        <taxon>Burkholderiales</taxon>
        <taxon>Comamonadaceae</taxon>
        <taxon>Ramlibacter</taxon>
    </lineage>
</organism>
<name>A0A127JQ61_9BURK</name>
<gene>
    <name evidence="3" type="ORF">UC35_03150</name>
</gene>
<feature type="region of interest" description="Disordered" evidence="1">
    <location>
        <begin position="24"/>
        <end position="55"/>
    </location>
</feature>